<dbReference type="InterPro" id="IPR019734">
    <property type="entry name" value="TPR_rpt"/>
</dbReference>
<accession>A0A397UAD9</accession>
<dbReference type="Gene3D" id="1.25.40.10">
    <property type="entry name" value="Tetratricopeptide repeat domain"/>
    <property type="match status" value="1"/>
</dbReference>
<reference evidence="2 3" key="1">
    <citation type="submission" date="2018-06" db="EMBL/GenBank/DDBJ databases">
        <title>Comparative genomics reveals the genomic features of Rhizophagus irregularis, R. cerebriforme, R. diaphanum and Gigaspora rosea, and their symbiotic lifestyle signature.</title>
        <authorList>
            <person name="Morin E."/>
            <person name="San Clemente H."/>
            <person name="Chen E.C.H."/>
            <person name="De La Providencia I."/>
            <person name="Hainaut M."/>
            <person name="Kuo A."/>
            <person name="Kohler A."/>
            <person name="Murat C."/>
            <person name="Tang N."/>
            <person name="Roy S."/>
            <person name="Loubradou J."/>
            <person name="Henrissat B."/>
            <person name="Grigoriev I.V."/>
            <person name="Corradi N."/>
            <person name="Roux C."/>
            <person name="Martin F.M."/>
        </authorList>
    </citation>
    <scope>NUCLEOTIDE SEQUENCE [LARGE SCALE GENOMIC DNA]</scope>
    <source>
        <strain evidence="2 3">DAOM 194757</strain>
    </source>
</reference>
<dbReference type="AlphaFoldDB" id="A0A397UAD9"/>
<evidence type="ECO:0000313" key="3">
    <source>
        <dbReference type="Proteomes" id="UP000266673"/>
    </source>
</evidence>
<gene>
    <name evidence="2" type="ORF">C2G38_2218946</name>
</gene>
<name>A0A397UAD9_9GLOM</name>
<dbReference type="EMBL" id="QKWP01001936">
    <property type="protein sequence ID" value="RIB05699.1"/>
    <property type="molecule type" value="Genomic_DNA"/>
</dbReference>
<keyword evidence="1" id="KW-0802">TPR repeat</keyword>
<dbReference type="STRING" id="44941.A0A397UAD9"/>
<dbReference type="PROSITE" id="PS50005">
    <property type="entry name" value="TPR"/>
    <property type="match status" value="1"/>
</dbReference>
<proteinExistence type="predicted"/>
<evidence type="ECO:0000313" key="2">
    <source>
        <dbReference type="EMBL" id="RIB05699.1"/>
    </source>
</evidence>
<protein>
    <submittedName>
        <fullName evidence="2">Uncharacterized protein</fullName>
    </submittedName>
</protein>
<dbReference type="InterPro" id="IPR011990">
    <property type="entry name" value="TPR-like_helical_dom_sf"/>
</dbReference>
<dbReference type="SUPFAM" id="SSF48452">
    <property type="entry name" value="TPR-like"/>
    <property type="match status" value="1"/>
</dbReference>
<evidence type="ECO:0000256" key="1">
    <source>
        <dbReference type="PROSITE-ProRule" id="PRU00339"/>
    </source>
</evidence>
<sequence>MDGISDFTSIPAAHNIQNHSEIVQKFGEAIILISEIEDENQHGLYSYKYHTTYYSYLSTIGKQFVLYANDVTTDDINQDDKLKEILETLNKIRPILENELVEINVVNKLISDIQRIFKKLIEITKTVEGYLEATNCEIYMNRIVDSLIIEKLIILKVNSDSEEHEKPSEIKNVSTELVEKSTKIKTVSTELIDHLRCLKLFVHEAAYSKRIEFISFISDSPNKMEILFKNVVNTEERINRHDYEKNGNELWKITIDYHNASKGKWNKLKILKKDDIEVLSSELLKQNSMLMGELAYYQYREACKIADKAKMLKRQVKLRGYMALCLYFTKKFLEAPLYTLAALLNGGSEGNEKEKIEKDMSSDLNTDIKLENDFNNAMALIGTNNQGISLFDRTNILNAIDESLFDELFIKAERSLVRYQTSYKEILRTIEHAKLYQAKGCVIMASGGTLGVTALAAAGAEIYSAIMVTGIASLSGPIGLVAGFGCLAGGYYFGSHLFREGKEMFKEPIIREKLNKIINNTLSAYDDENYQEFINALSEVYDDENHKQLLNYCDKIGITGIENIVDTLQIHGFRSDGIAYLLIVLGEVLGSGKIEIKGVTRAVLKVNAKTSIHLALNDKLVNEAKELDKCTSKLRKTCHGSYERYIKSTYGKLKDAILSTERARLALEYLDDSQEMPFFSRLEEMRNIARTNIAMLNVLEQDKKAYKEAKETIDEVRKSVEENYQFVSKAKLRLEVLEDFLWIIGGEYLSDSNTSFFITFPVATNSTSELDDKYINYLNNQQSFDQNKYYDAVQHKHLAEKEAIINKLNSLRHWQSAQANYNIAHEIDPDNPIHSLGYARCLLKLSKYTQVIKFSDTYPGLNSLSEYWHLRSVAYSKQINYKDAMACNTEALSLDPGNIPAGKYRELIKKLNVDNKIELSQAKPQPVTPGRE</sequence>
<keyword evidence="3" id="KW-1185">Reference proteome</keyword>
<dbReference type="Proteomes" id="UP000266673">
    <property type="component" value="Unassembled WGS sequence"/>
</dbReference>
<comment type="caution">
    <text evidence="2">The sequence shown here is derived from an EMBL/GenBank/DDBJ whole genome shotgun (WGS) entry which is preliminary data.</text>
</comment>
<dbReference type="OrthoDB" id="1658288at2759"/>
<organism evidence="2 3">
    <name type="scientific">Gigaspora rosea</name>
    <dbReference type="NCBI Taxonomy" id="44941"/>
    <lineage>
        <taxon>Eukaryota</taxon>
        <taxon>Fungi</taxon>
        <taxon>Fungi incertae sedis</taxon>
        <taxon>Mucoromycota</taxon>
        <taxon>Glomeromycotina</taxon>
        <taxon>Glomeromycetes</taxon>
        <taxon>Diversisporales</taxon>
        <taxon>Gigasporaceae</taxon>
        <taxon>Gigaspora</taxon>
    </lineage>
</organism>
<feature type="repeat" description="TPR" evidence="1">
    <location>
        <begin position="865"/>
        <end position="898"/>
    </location>
</feature>